<dbReference type="AlphaFoldDB" id="A0A383BKR3"/>
<dbReference type="EMBL" id="UINC01201194">
    <property type="protein sequence ID" value="SVE20421.1"/>
    <property type="molecule type" value="Genomic_DNA"/>
</dbReference>
<protein>
    <submittedName>
        <fullName evidence="1">Uncharacterized protein</fullName>
    </submittedName>
</protein>
<proteinExistence type="predicted"/>
<reference evidence="1" key="1">
    <citation type="submission" date="2018-05" db="EMBL/GenBank/DDBJ databases">
        <authorList>
            <person name="Lanie J.A."/>
            <person name="Ng W.-L."/>
            <person name="Kazmierczak K.M."/>
            <person name="Andrzejewski T.M."/>
            <person name="Davidsen T.M."/>
            <person name="Wayne K.J."/>
            <person name="Tettelin H."/>
            <person name="Glass J.I."/>
            <person name="Rusch D."/>
            <person name="Podicherti R."/>
            <person name="Tsui H.-C.T."/>
            <person name="Winkler M.E."/>
        </authorList>
    </citation>
    <scope>NUCLEOTIDE SEQUENCE</scope>
</reference>
<accession>A0A383BKR3</accession>
<name>A0A383BKR3_9ZZZZ</name>
<organism evidence="1">
    <name type="scientific">marine metagenome</name>
    <dbReference type="NCBI Taxonomy" id="408172"/>
    <lineage>
        <taxon>unclassified sequences</taxon>
        <taxon>metagenomes</taxon>
        <taxon>ecological metagenomes</taxon>
    </lineage>
</organism>
<sequence length="133" mass="14479">MVSTSFGSSKGRGLFAIPQARSNAVIFSAAVALPDVSPTQIETACVVYHEQVIQANPESLALSDDLMFGPLSHRIHAQKGAYHEAAVPMPHARLHGYLYRTYPLSHPILVVLTLSQDDQFDGSSASFCRILRD</sequence>
<gene>
    <name evidence="1" type="ORF">METZ01_LOCUS473275</name>
</gene>
<evidence type="ECO:0000313" key="1">
    <source>
        <dbReference type="EMBL" id="SVE20421.1"/>
    </source>
</evidence>